<dbReference type="InParanoid" id="A0A409XSW3"/>
<protein>
    <submittedName>
        <fullName evidence="3">Uncharacterized protein</fullName>
    </submittedName>
</protein>
<organism evidence="3 4">
    <name type="scientific">Psilocybe cyanescens</name>
    <dbReference type="NCBI Taxonomy" id="93625"/>
    <lineage>
        <taxon>Eukaryota</taxon>
        <taxon>Fungi</taxon>
        <taxon>Dikarya</taxon>
        <taxon>Basidiomycota</taxon>
        <taxon>Agaricomycotina</taxon>
        <taxon>Agaricomycetes</taxon>
        <taxon>Agaricomycetidae</taxon>
        <taxon>Agaricales</taxon>
        <taxon>Agaricineae</taxon>
        <taxon>Strophariaceae</taxon>
        <taxon>Psilocybe</taxon>
    </lineage>
</organism>
<keyword evidence="4" id="KW-1185">Reference proteome</keyword>
<reference evidence="3 4" key="1">
    <citation type="journal article" date="2018" name="Evol. Lett.">
        <title>Horizontal gene cluster transfer increased hallucinogenic mushroom diversity.</title>
        <authorList>
            <person name="Reynolds H.T."/>
            <person name="Vijayakumar V."/>
            <person name="Gluck-Thaler E."/>
            <person name="Korotkin H.B."/>
            <person name="Matheny P.B."/>
            <person name="Slot J.C."/>
        </authorList>
    </citation>
    <scope>NUCLEOTIDE SEQUENCE [LARGE SCALE GENOMIC DNA]</scope>
    <source>
        <strain evidence="3 4">2631</strain>
    </source>
</reference>
<feature type="region of interest" description="Disordered" evidence="1">
    <location>
        <begin position="179"/>
        <end position="259"/>
    </location>
</feature>
<proteinExistence type="predicted"/>
<keyword evidence="2" id="KW-1133">Transmembrane helix</keyword>
<accession>A0A409XSW3</accession>
<dbReference type="EMBL" id="NHYD01000581">
    <property type="protein sequence ID" value="PPQ93895.1"/>
    <property type="molecule type" value="Genomic_DNA"/>
</dbReference>
<comment type="caution">
    <text evidence="3">The sequence shown here is derived from an EMBL/GenBank/DDBJ whole genome shotgun (WGS) entry which is preliminary data.</text>
</comment>
<evidence type="ECO:0000313" key="3">
    <source>
        <dbReference type="EMBL" id="PPQ93895.1"/>
    </source>
</evidence>
<name>A0A409XSW3_PSICY</name>
<keyword evidence="2" id="KW-0472">Membrane</keyword>
<keyword evidence="2" id="KW-0812">Transmembrane</keyword>
<evidence type="ECO:0000256" key="2">
    <source>
        <dbReference type="SAM" id="Phobius"/>
    </source>
</evidence>
<gene>
    <name evidence="3" type="ORF">CVT25_007808</name>
</gene>
<feature type="region of interest" description="Disordered" evidence="1">
    <location>
        <begin position="397"/>
        <end position="441"/>
    </location>
</feature>
<dbReference type="OrthoDB" id="3047721at2759"/>
<sequence length="441" mass="48219">MDSQPNQDYSMEFLGLSIRQIFSSTDWAKTRSSQNPTHENMNLSVSNQTCIYILQQWSQPFQASKPDPDLPSEPPPRFGGVFMPTVFLSRDRELDETLEAQARLTLILVGVGLGILVLTTAAVYFGYRLLQTLRPAFCLRLRRSGPIANTAETAEAERTEYESQITEVDNWSFDMSMAQSKPSLPRRLTEPERTPPSRIPSLFASIRKHPSASHRPTGVYTGPNGRSPFLPRPPPPVRLTSPSTQPQIKHHHHHRATTAPQGVVTPHIAEWMKVADSVVGRHPDAQPLCTRVATQAEVDLISGHVHVPWASFRGTGGTSATSCQPPVPVKVMRPVVSAPASALAPAIGQGHGYGLPQPQPPAMNLSMSMPMSMMPKPGVLKDVGNLTVRARDVSSSVTVNTMKAPKASPKRKAVRRAQAHGKENMPAVPSPLAQSSSRHRN</sequence>
<feature type="compositionally biased region" description="Polar residues" evidence="1">
    <location>
        <begin position="432"/>
        <end position="441"/>
    </location>
</feature>
<evidence type="ECO:0000256" key="1">
    <source>
        <dbReference type="SAM" id="MobiDB-lite"/>
    </source>
</evidence>
<feature type="compositionally biased region" description="Basic residues" evidence="1">
    <location>
        <begin position="408"/>
        <end position="419"/>
    </location>
</feature>
<evidence type="ECO:0000313" key="4">
    <source>
        <dbReference type="Proteomes" id="UP000283269"/>
    </source>
</evidence>
<feature type="transmembrane region" description="Helical" evidence="2">
    <location>
        <begin position="104"/>
        <end position="127"/>
    </location>
</feature>
<dbReference type="Proteomes" id="UP000283269">
    <property type="component" value="Unassembled WGS sequence"/>
</dbReference>
<dbReference type="AlphaFoldDB" id="A0A409XSW3"/>